<evidence type="ECO:0000259" key="1">
    <source>
        <dbReference type="PROSITE" id="PS50030"/>
    </source>
</evidence>
<dbReference type="EMBL" id="AP018495">
    <property type="protein sequence ID" value="BBI30527.1"/>
    <property type="molecule type" value="Genomic_DNA"/>
</dbReference>
<sequence>MQQTWTNERTIEHLSELTFTTREQAAAALRSTDGDIDIAESLLETSHLRRQPVDARKVRDYVAAHYPGVEITLNEAAAALERSDGEFWAAVVSASRPVIHQAMAEEHFAAWRSDLPFPRTDPEHIFARIEDRIEQIYASPSCNQETEKQISTILDVAIEKMMAIIRRDETTTPKQ</sequence>
<dbReference type="PROSITE" id="PS50030">
    <property type="entry name" value="UBA"/>
    <property type="match status" value="1"/>
</dbReference>
<dbReference type="InterPro" id="IPR015940">
    <property type="entry name" value="UBA"/>
</dbReference>
<accession>A0A3T1CXF3</accession>
<keyword evidence="3" id="KW-1185">Reference proteome</keyword>
<dbReference type="Proteomes" id="UP001161669">
    <property type="component" value="Segment"/>
</dbReference>
<organism evidence="2 3">
    <name type="scientific">Acanthamoeba castellanii medusavirus J1</name>
    <dbReference type="NCBI Taxonomy" id="3114988"/>
    <lineage>
        <taxon>Viruses</taxon>
        <taxon>Varidnaviria</taxon>
        <taxon>Bamfordvirae</taxon>
        <taxon>Nucleocytoviricota</taxon>
        <taxon>Megaviricetes</taxon>
        <taxon>Mamonoviridae</taxon>
        <taxon>Medusavirus</taxon>
        <taxon>Medusavirus medusae</taxon>
    </lineage>
</organism>
<dbReference type="KEGG" id="vg:80540879"/>
<reference evidence="3" key="1">
    <citation type="journal article" date="2019" name="J. Virol.">
        <title>Medusavirus, a novel large DNA virus discovered from hot spring water.</title>
        <authorList>
            <person name="Yoshikawa G."/>
            <person name="Blanc-Mathieu R."/>
            <person name="Song C."/>
            <person name="Kayama Y."/>
            <person name="Mochizuki T."/>
            <person name="Murata K."/>
            <person name="Ogata H."/>
            <person name="Takemura M."/>
        </authorList>
    </citation>
    <scope>NUCLEOTIDE SEQUENCE [LARGE SCALE GENOMIC DNA]</scope>
</reference>
<feature type="domain" description="UBA" evidence="1">
    <location>
        <begin position="5"/>
        <end position="46"/>
    </location>
</feature>
<dbReference type="SUPFAM" id="SSF46934">
    <property type="entry name" value="UBA-like"/>
    <property type="match status" value="1"/>
</dbReference>
<name>A0A3T1CXF3_9VIRU</name>
<protein>
    <recommendedName>
        <fullName evidence="1">UBA domain-containing protein</fullName>
    </recommendedName>
</protein>
<proteinExistence type="predicted"/>
<dbReference type="InterPro" id="IPR009060">
    <property type="entry name" value="UBA-like_sf"/>
</dbReference>
<evidence type="ECO:0000313" key="2">
    <source>
        <dbReference type="EMBL" id="BBI30527.1"/>
    </source>
</evidence>
<evidence type="ECO:0000313" key="3">
    <source>
        <dbReference type="Proteomes" id="UP001161669"/>
    </source>
</evidence>